<gene>
    <name evidence="6" type="ORF">C8D82_12222</name>
    <name evidence="5" type="ORF">HF882_06360</name>
</gene>
<evidence type="ECO:0000259" key="4">
    <source>
        <dbReference type="PROSITE" id="PS50949"/>
    </source>
</evidence>
<dbReference type="GeneID" id="78296060"/>
<keyword evidence="3" id="KW-0804">Transcription</keyword>
<evidence type="ECO:0000256" key="1">
    <source>
        <dbReference type="ARBA" id="ARBA00023015"/>
    </source>
</evidence>
<keyword evidence="7" id="KW-1185">Reference proteome</keyword>
<dbReference type="GO" id="GO:0003700">
    <property type="term" value="F:DNA-binding transcription factor activity"/>
    <property type="evidence" value="ECO:0007669"/>
    <property type="project" value="InterPro"/>
</dbReference>
<dbReference type="Proteomes" id="UP000576225">
    <property type="component" value="Unassembled WGS sequence"/>
</dbReference>
<dbReference type="Gene3D" id="3.40.50.2300">
    <property type="match status" value="2"/>
</dbReference>
<dbReference type="InterPro" id="IPR046335">
    <property type="entry name" value="LacI/GalR-like_sensor"/>
</dbReference>
<evidence type="ECO:0000313" key="8">
    <source>
        <dbReference type="Proteomes" id="UP000576225"/>
    </source>
</evidence>
<dbReference type="InterPro" id="IPR028082">
    <property type="entry name" value="Peripla_BP_I"/>
</dbReference>
<dbReference type="SUPFAM" id="SSF46785">
    <property type="entry name" value="Winged helix' DNA-binding domain"/>
    <property type="match status" value="1"/>
</dbReference>
<accession>A0A2U1AS91</accession>
<evidence type="ECO:0000313" key="5">
    <source>
        <dbReference type="EMBL" id="NMD86205.1"/>
    </source>
</evidence>
<dbReference type="SMART" id="SM00345">
    <property type="entry name" value="HTH_GNTR"/>
    <property type="match status" value="1"/>
</dbReference>
<dbReference type="PROSITE" id="PS50949">
    <property type="entry name" value="HTH_GNTR"/>
    <property type="match status" value="1"/>
</dbReference>
<dbReference type="Pfam" id="PF13377">
    <property type="entry name" value="Peripla_BP_3"/>
    <property type="match status" value="1"/>
</dbReference>
<dbReference type="Pfam" id="PF00392">
    <property type="entry name" value="GntR"/>
    <property type="match status" value="1"/>
</dbReference>
<proteinExistence type="predicted"/>
<name>A0A2U1AS91_9BACT</name>
<dbReference type="InterPro" id="IPR036388">
    <property type="entry name" value="WH-like_DNA-bd_sf"/>
</dbReference>
<dbReference type="RefSeq" id="WP_165833073.1">
    <property type="nucleotide sequence ID" value="NZ_CABMMC010000010.1"/>
</dbReference>
<dbReference type="InterPro" id="IPR000524">
    <property type="entry name" value="Tscrpt_reg_HTH_GntR"/>
</dbReference>
<dbReference type="SUPFAM" id="SSF53822">
    <property type="entry name" value="Periplasmic binding protein-like I"/>
    <property type="match status" value="1"/>
</dbReference>
<comment type="caution">
    <text evidence="6">The sequence shown here is derived from an EMBL/GenBank/DDBJ whole genome shotgun (WGS) entry which is preliminary data.</text>
</comment>
<evidence type="ECO:0000313" key="6">
    <source>
        <dbReference type="EMBL" id="PVY39147.1"/>
    </source>
</evidence>
<keyword evidence="1" id="KW-0805">Transcription regulation</keyword>
<dbReference type="AlphaFoldDB" id="A0A2U1AS91"/>
<feature type="domain" description="HTH gntR-type" evidence="4">
    <location>
        <begin position="3"/>
        <end position="69"/>
    </location>
</feature>
<dbReference type="GO" id="GO:0000976">
    <property type="term" value="F:transcription cis-regulatory region binding"/>
    <property type="evidence" value="ECO:0007669"/>
    <property type="project" value="TreeGrafter"/>
</dbReference>
<protein>
    <submittedName>
        <fullName evidence="6">DNA-binding LacI/PurR family transcriptional regulator</fullName>
    </submittedName>
    <submittedName>
        <fullName evidence="5">LacI family transcriptional regulator</fullName>
    </submittedName>
</protein>
<dbReference type="Gene3D" id="1.10.10.10">
    <property type="entry name" value="Winged helix-like DNA-binding domain superfamily/Winged helix DNA-binding domain"/>
    <property type="match status" value="1"/>
</dbReference>
<dbReference type="EMBL" id="JABAEW010000009">
    <property type="protein sequence ID" value="NMD86205.1"/>
    <property type="molecule type" value="Genomic_DNA"/>
</dbReference>
<evidence type="ECO:0000256" key="3">
    <source>
        <dbReference type="ARBA" id="ARBA00023163"/>
    </source>
</evidence>
<dbReference type="CDD" id="cd07377">
    <property type="entry name" value="WHTH_GntR"/>
    <property type="match status" value="1"/>
</dbReference>
<dbReference type="InterPro" id="IPR036390">
    <property type="entry name" value="WH_DNA-bd_sf"/>
</dbReference>
<dbReference type="Proteomes" id="UP000245959">
    <property type="component" value="Unassembled WGS sequence"/>
</dbReference>
<dbReference type="PANTHER" id="PTHR30146">
    <property type="entry name" value="LACI-RELATED TRANSCRIPTIONAL REPRESSOR"/>
    <property type="match status" value="1"/>
</dbReference>
<keyword evidence="2 6" id="KW-0238">DNA-binding</keyword>
<dbReference type="EMBL" id="QEKH01000022">
    <property type="protein sequence ID" value="PVY39147.1"/>
    <property type="molecule type" value="Genomic_DNA"/>
</dbReference>
<evidence type="ECO:0000256" key="2">
    <source>
        <dbReference type="ARBA" id="ARBA00023125"/>
    </source>
</evidence>
<evidence type="ECO:0000313" key="7">
    <source>
        <dbReference type="Proteomes" id="UP000245959"/>
    </source>
</evidence>
<organism evidence="6 7">
    <name type="scientific">Victivallis vadensis</name>
    <dbReference type="NCBI Taxonomy" id="172901"/>
    <lineage>
        <taxon>Bacteria</taxon>
        <taxon>Pseudomonadati</taxon>
        <taxon>Lentisphaerota</taxon>
        <taxon>Lentisphaeria</taxon>
        <taxon>Victivallales</taxon>
        <taxon>Victivallaceae</taxon>
        <taxon>Victivallis</taxon>
    </lineage>
</organism>
<sequence length="375" mass="41425">MFVPVYHELVDKMKTSIRSGDLSGRLPGVRVLGKQFGVNPATVSKALRVLEEKGYVSVVPNMGAFVIPRGNTAPNHTIGVICIRRNEAAEETESRYLSSRYHYSPYTVSQIAAEIDAEAAQAGFHAILIHIGAEQLRQNPGYLTSLPVDGMVFIFSSLTYEIADILKKRHIPFVSANACYGISEVNYIDFNMAQGIGDLLDLLRERGYTRIGYFGPPGKYGFNERVYNIFRKKLGGLFRPHLFAAGAESFEADFGREEEPPSERAAALIRNGAELPEVILCNADLADSLEETIRRQGLRVPEDIRLAVITIDPKQGTAGVAGSASELFQRVTQRLISVIQEGDDSVIQQWLPVRVCWPETGSSNAMHRQQALIAQ</sequence>
<reference evidence="6 7" key="1">
    <citation type="submission" date="2018-04" db="EMBL/GenBank/DDBJ databases">
        <title>Genomic Encyclopedia of Type Strains, Phase IV (KMG-IV): sequencing the most valuable type-strain genomes for metagenomic binning, comparative biology and taxonomic classification.</title>
        <authorList>
            <person name="Goeker M."/>
        </authorList>
    </citation>
    <scope>NUCLEOTIDE SEQUENCE [LARGE SCALE GENOMIC DNA]</scope>
    <source>
        <strain evidence="6 7">DSM 14823</strain>
    </source>
</reference>
<reference evidence="5 8" key="2">
    <citation type="submission" date="2020-04" db="EMBL/GenBank/DDBJ databases">
        <authorList>
            <person name="Hitch T.C.A."/>
            <person name="Wylensek D."/>
            <person name="Clavel T."/>
        </authorList>
    </citation>
    <scope>NUCLEOTIDE SEQUENCE [LARGE SCALE GENOMIC DNA]</scope>
    <source>
        <strain evidence="5 8">COR2-253-APC-1A</strain>
    </source>
</reference>
<dbReference type="PANTHER" id="PTHR30146:SF109">
    <property type="entry name" value="HTH-TYPE TRANSCRIPTIONAL REGULATOR GALS"/>
    <property type="match status" value="1"/>
</dbReference>